<dbReference type="AlphaFoldDB" id="A0A922CLV6"/>
<accession>A0A922CLV6</accession>
<reference evidence="1" key="1">
    <citation type="journal article" date="2016" name="Insect Biochem. Mol. Biol.">
        <title>Multifaceted biological insights from a draft genome sequence of the tobacco hornworm moth, Manduca sexta.</title>
        <authorList>
            <person name="Kanost M.R."/>
            <person name="Arrese E.L."/>
            <person name="Cao X."/>
            <person name="Chen Y.R."/>
            <person name="Chellapilla S."/>
            <person name="Goldsmith M.R."/>
            <person name="Grosse-Wilde E."/>
            <person name="Heckel D.G."/>
            <person name="Herndon N."/>
            <person name="Jiang H."/>
            <person name="Papanicolaou A."/>
            <person name="Qu J."/>
            <person name="Soulages J.L."/>
            <person name="Vogel H."/>
            <person name="Walters J."/>
            <person name="Waterhouse R.M."/>
            <person name="Ahn S.J."/>
            <person name="Almeida F.C."/>
            <person name="An C."/>
            <person name="Aqrawi P."/>
            <person name="Bretschneider A."/>
            <person name="Bryant W.B."/>
            <person name="Bucks S."/>
            <person name="Chao H."/>
            <person name="Chevignon G."/>
            <person name="Christen J.M."/>
            <person name="Clarke D.F."/>
            <person name="Dittmer N.T."/>
            <person name="Ferguson L.C.F."/>
            <person name="Garavelou S."/>
            <person name="Gordon K.H.J."/>
            <person name="Gunaratna R.T."/>
            <person name="Han Y."/>
            <person name="Hauser F."/>
            <person name="He Y."/>
            <person name="Heidel-Fischer H."/>
            <person name="Hirsh A."/>
            <person name="Hu Y."/>
            <person name="Jiang H."/>
            <person name="Kalra D."/>
            <person name="Klinner C."/>
            <person name="Konig C."/>
            <person name="Kovar C."/>
            <person name="Kroll A.R."/>
            <person name="Kuwar S.S."/>
            <person name="Lee S.L."/>
            <person name="Lehman R."/>
            <person name="Li K."/>
            <person name="Li Z."/>
            <person name="Liang H."/>
            <person name="Lovelace S."/>
            <person name="Lu Z."/>
            <person name="Mansfield J.H."/>
            <person name="McCulloch K.J."/>
            <person name="Mathew T."/>
            <person name="Morton B."/>
            <person name="Muzny D.M."/>
            <person name="Neunemann D."/>
            <person name="Ongeri F."/>
            <person name="Pauchet Y."/>
            <person name="Pu L.L."/>
            <person name="Pyrousis I."/>
            <person name="Rao X.J."/>
            <person name="Redding A."/>
            <person name="Roesel C."/>
            <person name="Sanchez-Gracia A."/>
            <person name="Schaack S."/>
            <person name="Shukla A."/>
            <person name="Tetreau G."/>
            <person name="Wang Y."/>
            <person name="Xiong G.H."/>
            <person name="Traut W."/>
            <person name="Walsh T.K."/>
            <person name="Worley K.C."/>
            <person name="Wu D."/>
            <person name="Wu W."/>
            <person name="Wu Y.Q."/>
            <person name="Zhang X."/>
            <person name="Zou Z."/>
            <person name="Zucker H."/>
            <person name="Briscoe A.D."/>
            <person name="Burmester T."/>
            <person name="Clem R.J."/>
            <person name="Feyereisen R."/>
            <person name="Grimmelikhuijzen C.J.P."/>
            <person name="Hamodrakas S.J."/>
            <person name="Hansson B.S."/>
            <person name="Huguet E."/>
            <person name="Jermiin L.S."/>
            <person name="Lan Q."/>
            <person name="Lehman H.K."/>
            <person name="Lorenzen M."/>
            <person name="Merzendorfer H."/>
            <person name="Michalopoulos I."/>
            <person name="Morton D.B."/>
            <person name="Muthukrishnan S."/>
            <person name="Oakeshott J.G."/>
            <person name="Palmer W."/>
            <person name="Park Y."/>
            <person name="Passarelli A.L."/>
            <person name="Rozas J."/>
            <person name="Schwartz L.M."/>
            <person name="Smith W."/>
            <person name="Southgate A."/>
            <person name="Vilcinskas A."/>
            <person name="Vogt R."/>
            <person name="Wang P."/>
            <person name="Werren J."/>
            <person name="Yu X.Q."/>
            <person name="Zhou J.J."/>
            <person name="Brown S.J."/>
            <person name="Scherer S.E."/>
            <person name="Richards S."/>
            <person name="Blissard G.W."/>
        </authorList>
    </citation>
    <scope>NUCLEOTIDE SEQUENCE</scope>
</reference>
<organism evidence="1 2">
    <name type="scientific">Manduca sexta</name>
    <name type="common">Tobacco hawkmoth</name>
    <name type="synonym">Tobacco hornworm</name>
    <dbReference type="NCBI Taxonomy" id="7130"/>
    <lineage>
        <taxon>Eukaryota</taxon>
        <taxon>Metazoa</taxon>
        <taxon>Ecdysozoa</taxon>
        <taxon>Arthropoda</taxon>
        <taxon>Hexapoda</taxon>
        <taxon>Insecta</taxon>
        <taxon>Pterygota</taxon>
        <taxon>Neoptera</taxon>
        <taxon>Endopterygota</taxon>
        <taxon>Lepidoptera</taxon>
        <taxon>Glossata</taxon>
        <taxon>Ditrysia</taxon>
        <taxon>Bombycoidea</taxon>
        <taxon>Sphingidae</taxon>
        <taxon>Sphinginae</taxon>
        <taxon>Sphingini</taxon>
        <taxon>Manduca</taxon>
    </lineage>
</organism>
<proteinExistence type="predicted"/>
<gene>
    <name evidence="1" type="ORF">O3G_MSEX006719</name>
</gene>
<protein>
    <submittedName>
        <fullName evidence="1">Uncharacterized protein</fullName>
    </submittedName>
</protein>
<sequence length="486" mass="56841">MNKAASRKIETPKSLLIRRVRNSKLLKIPSDAQQYIKDYDTPYTELNIKKRSFPVRDRKLTEEDPRNPFDLPKHLRLFVFTDRKRKCKPEPFIMSEPHTICDIDNTFYKAIEGRPLRPPGDVKMYMKNIRDITLYRANAAYLMDQLIQIETDLVDEGVECKKVSELFAKCKNNFVQFAKESYEVAKIIQMMAEERGQFLAKVADKLESYCFEYVKVRNQVSATAAIFEILAKYRRFLNSLSPGTWREKYDRDSSEEKVCLVAPTDDETASPEESIDFYKQSLTKIEQIQPVLYFKHPEELMLVYEELGEQCLNYMQVEVMASPLLNAVIKNKDDLKAEVMAEIAEVVEIVELYKYEVTFVEEKEKAYEEAFFSLLMNEFKELCSSEDTIKLFTYIQYANKQLFGGTEDPKDDITSIMLQLELHYLELTLGLDSLDQTIVKQAVNEFFAEDIKIMKRAHNAQRSMRECDILKKALYTSFEPPRSKRK</sequence>
<dbReference type="EMBL" id="JH668392">
    <property type="protein sequence ID" value="KAG6450679.1"/>
    <property type="molecule type" value="Genomic_DNA"/>
</dbReference>
<evidence type="ECO:0000313" key="1">
    <source>
        <dbReference type="EMBL" id="KAG6450679.1"/>
    </source>
</evidence>
<comment type="caution">
    <text evidence="1">The sequence shown here is derived from an EMBL/GenBank/DDBJ whole genome shotgun (WGS) entry which is preliminary data.</text>
</comment>
<keyword evidence="2" id="KW-1185">Reference proteome</keyword>
<dbReference type="OrthoDB" id="10264063at2759"/>
<dbReference type="Proteomes" id="UP000791440">
    <property type="component" value="Unassembled WGS sequence"/>
</dbReference>
<name>A0A922CLV6_MANSE</name>
<reference evidence="1" key="2">
    <citation type="submission" date="2020-12" db="EMBL/GenBank/DDBJ databases">
        <authorList>
            <person name="Kanost M."/>
        </authorList>
    </citation>
    <scope>NUCLEOTIDE SEQUENCE</scope>
</reference>
<evidence type="ECO:0000313" key="2">
    <source>
        <dbReference type="Proteomes" id="UP000791440"/>
    </source>
</evidence>